<organism evidence="2 3">
    <name type="scientific">Halocaridina rubra</name>
    <name type="common">Hawaiian red shrimp</name>
    <dbReference type="NCBI Taxonomy" id="373956"/>
    <lineage>
        <taxon>Eukaryota</taxon>
        <taxon>Metazoa</taxon>
        <taxon>Ecdysozoa</taxon>
        <taxon>Arthropoda</taxon>
        <taxon>Crustacea</taxon>
        <taxon>Multicrustacea</taxon>
        <taxon>Malacostraca</taxon>
        <taxon>Eumalacostraca</taxon>
        <taxon>Eucarida</taxon>
        <taxon>Decapoda</taxon>
        <taxon>Pleocyemata</taxon>
        <taxon>Caridea</taxon>
        <taxon>Atyoidea</taxon>
        <taxon>Atyidae</taxon>
        <taxon>Halocaridina</taxon>
    </lineage>
</organism>
<gene>
    <name evidence="2" type="ORF">SK128_013814</name>
</gene>
<keyword evidence="3" id="KW-1185">Reference proteome</keyword>
<dbReference type="Proteomes" id="UP001381693">
    <property type="component" value="Unassembled WGS sequence"/>
</dbReference>
<feature type="compositionally biased region" description="Pro residues" evidence="1">
    <location>
        <begin position="42"/>
        <end position="56"/>
    </location>
</feature>
<name>A0AAN8X3J6_HALRR</name>
<sequence>RLQNSHFWTRHQQFVDDNDDSVMNPDPFDAFPNELSLSNSSSPPPPAPPLFSFIPPPPPLPPAPLLLSPNNQTPRLRLRPPTTPGPLFRRFKMNNLLLHPFTALERRRHRNKATREQTAEPKMVHTVDDEATPNAAINHIKESEISTPRTPDMPSVDHITYPTKEIG</sequence>
<dbReference type="EMBL" id="JAXCGZ010009439">
    <property type="protein sequence ID" value="KAK7077310.1"/>
    <property type="molecule type" value="Genomic_DNA"/>
</dbReference>
<evidence type="ECO:0000313" key="3">
    <source>
        <dbReference type="Proteomes" id="UP001381693"/>
    </source>
</evidence>
<accession>A0AAN8X3J6</accession>
<feature type="non-terminal residue" evidence="2">
    <location>
        <position position="1"/>
    </location>
</feature>
<dbReference type="AlphaFoldDB" id="A0AAN8X3J6"/>
<evidence type="ECO:0000256" key="1">
    <source>
        <dbReference type="SAM" id="MobiDB-lite"/>
    </source>
</evidence>
<evidence type="ECO:0000313" key="2">
    <source>
        <dbReference type="EMBL" id="KAK7077310.1"/>
    </source>
</evidence>
<reference evidence="2 3" key="1">
    <citation type="submission" date="2023-11" db="EMBL/GenBank/DDBJ databases">
        <title>Halocaridina rubra genome assembly.</title>
        <authorList>
            <person name="Smith C."/>
        </authorList>
    </citation>
    <scope>NUCLEOTIDE SEQUENCE [LARGE SCALE GENOMIC DNA]</scope>
    <source>
        <strain evidence="2">EP-1</strain>
        <tissue evidence="2">Whole</tissue>
    </source>
</reference>
<feature type="compositionally biased region" description="Low complexity" evidence="1">
    <location>
        <begin position="65"/>
        <end position="75"/>
    </location>
</feature>
<feature type="region of interest" description="Disordered" evidence="1">
    <location>
        <begin position="17"/>
        <end position="56"/>
    </location>
</feature>
<proteinExistence type="predicted"/>
<protein>
    <submittedName>
        <fullName evidence="2">Uncharacterized protein</fullName>
    </submittedName>
</protein>
<feature type="region of interest" description="Disordered" evidence="1">
    <location>
        <begin position="62"/>
        <end position="81"/>
    </location>
</feature>
<feature type="region of interest" description="Disordered" evidence="1">
    <location>
        <begin position="145"/>
        <end position="167"/>
    </location>
</feature>
<comment type="caution">
    <text evidence="2">The sequence shown here is derived from an EMBL/GenBank/DDBJ whole genome shotgun (WGS) entry which is preliminary data.</text>
</comment>